<keyword evidence="1" id="KW-0732">Signal</keyword>
<accession>A0A5N7DJ05</accession>
<dbReference type="Proteomes" id="UP000325579">
    <property type="component" value="Unassembled WGS sequence"/>
</dbReference>
<dbReference type="RefSeq" id="XP_031943736.1">
    <property type="nucleotide sequence ID" value="XM_032086726.1"/>
</dbReference>
<evidence type="ECO:0000256" key="1">
    <source>
        <dbReference type="SAM" id="SignalP"/>
    </source>
</evidence>
<protein>
    <submittedName>
        <fullName evidence="2">Uncharacterized protein</fullName>
    </submittedName>
</protein>
<feature type="signal peptide" evidence="1">
    <location>
        <begin position="1"/>
        <end position="17"/>
    </location>
</feature>
<sequence>MKFSAVLLALFAGAVMAAPVPDNSIHERGSPLPSTPLAERGLLLKKPIAERGKADYHGSIAERGVPLPGTPIKERGYKLKKPIAERGEAAYGGPITERGVQLSSDLDLTNIGLVFREDHE</sequence>
<proteinExistence type="predicted"/>
<keyword evidence="3" id="KW-1185">Reference proteome</keyword>
<dbReference type="OrthoDB" id="10391095at2759"/>
<dbReference type="EMBL" id="ML736754">
    <property type="protein sequence ID" value="KAE8406417.1"/>
    <property type="molecule type" value="Genomic_DNA"/>
</dbReference>
<dbReference type="AlphaFoldDB" id="A0A5N7DJ05"/>
<gene>
    <name evidence="2" type="ORF">BDV37DRAFT_281006</name>
</gene>
<dbReference type="GeneID" id="43671417"/>
<evidence type="ECO:0000313" key="3">
    <source>
        <dbReference type="Proteomes" id="UP000325579"/>
    </source>
</evidence>
<name>A0A5N7DJ05_9EURO</name>
<reference evidence="2 3" key="1">
    <citation type="submission" date="2019-04" db="EMBL/GenBank/DDBJ databases">
        <authorList>
            <consortium name="DOE Joint Genome Institute"/>
            <person name="Mondo S."/>
            <person name="Kjaerbolling I."/>
            <person name="Vesth T."/>
            <person name="Frisvad J.C."/>
            <person name="Nybo J.L."/>
            <person name="Theobald S."/>
            <person name="Kildgaard S."/>
            <person name="Isbrandt T."/>
            <person name="Kuo A."/>
            <person name="Sato A."/>
            <person name="Lyhne E.K."/>
            <person name="Kogle M.E."/>
            <person name="Wiebenga A."/>
            <person name="Kun R.S."/>
            <person name="Lubbers R.J."/>
            <person name="Makela M.R."/>
            <person name="Barry K."/>
            <person name="Chovatia M."/>
            <person name="Clum A."/>
            <person name="Daum C."/>
            <person name="Haridas S."/>
            <person name="He G."/>
            <person name="LaButti K."/>
            <person name="Lipzen A."/>
            <person name="Riley R."/>
            <person name="Salamov A."/>
            <person name="Simmons B.A."/>
            <person name="Magnuson J.K."/>
            <person name="Henrissat B."/>
            <person name="Mortensen U.H."/>
            <person name="Larsen T.O."/>
            <person name="Devries R.P."/>
            <person name="Grigoriev I.V."/>
            <person name="Machida M."/>
            <person name="Baker S.E."/>
            <person name="Andersen M.R."/>
            <person name="Cantor M.N."/>
            <person name="Hua S.X."/>
        </authorList>
    </citation>
    <scope>NUCLEOTIDE SEQUENCE [LARGE SCALE GENOMIC DNA]</scope>
    <source>
        <strain evidence="2 3">CBS 119388</strain>
    </source>
</reference>
<feature type="chain" id="PRO_5024816971" evidence="1">
    <location>
        <begin position="18"/>
        <end position="120"/>
    </location>
</feature>
<organism evidence="2 3">
    <name type="scientific">Aspergillus pseudonomiae</name>
    <dbReference type="NCBI Taxonomy" id="1506151"/>
    <lineage>
        <taxon>Eukaryota</taxon>
        <taxon>Fungi</taxon>
        <taxon>Dikarya</taxon>
        <taxon>Ascomycota</taxon>
        <taxon>Pezizomycotina</taxon>
        <taxon>Eurotiomycetes</taxon>
        <taxon>Eurotiomycetidae</taxon>
        <taxon>Eurotiales</taxon>
        <taxon>Aspergillaceae</taxon>
        <taxon>Aspergillus</taxon>
        <taxon>Aspergillus subgen. Circumdati</taxon>
    </lineage>
</organism>
<evidence type="ECO:0000313" key="2">
    <source>
        <dbReference type="EMBL" id="KAE8406417.1"/>
    </source>
</evidence>